<dbReference type="EMBL" id="AWWV01012729">
    <property type="protein sequence ID" value="OMO64672.1"/>
    <property type="molecule type" value="Genomic_DNA"/>
</dbReference>
<proteinExistence type="predicted"/>
<sequence>MALLAELSSSELAFLSKSQSNGLATKSELIIVAEERRRI</sequence>
<dbReference type="Proteomes" id="UP000188268">
    <property type="component" value="Unassembled WGS sequence"/>
</dbReference>
<organism evidence="1 2">
    <name type="scientific">Corchorus capsularis</name>
    <name type="common">Jute</name>
    <dbReference type="NCBI Taxonomy" id="210143"/>
    <lineage>
        <taxon>Eukaryota</taxon>
        <taxon>Viridiplantae</taxon>
        <taxon>Streptophyta</taxon>
        <taxon>Embryophyta</taxon>
        <taxon>Tracheophyta</taxon>
        <taxon>Spermatophyta</taxon>
        <taxon>Magnoliopsida</taxon>
        <taxon>eudicotyledons</taxon>
        <taxon>Gunneridae</taxon>
        <taxon>Pentapetalae</taxon>
        <taxon>rosids</taxon>
        <taxon>malvids</taxon>
        <taxon>Malvales</taxon>
        <taxon>Malvaceae</taxon>
        <taxon>Grewioideae</taxon>
        <taxon>Apeibeae</taxon>
        <taxon>Corchorus</taxon>
    </lineage>
</organism>
<dbReference type="Gramene" id="OMO64672">
    <property type="protein sequence ID" value="OMO64672"/>
    <property type="gene ID" value="CCACVL1_21619"/>
</dbReference>
<keyword evidence="2" id="KW-1185">Reference proteome</keyword>
<name>A0A1R3H2U7_COCAP</name>
<reference evidence="1 2" key="1">
    <citation type="submission" date="2013-09" db="EMBL/GenBank/DDBJ databases">
        <title>Corchorus capsularis genome sequencing.</title>
        <authorList>
            <person name="Alam M."/>
            <person name="Haque M.S."/>
            <person name="Islam M.S."/>
            <person name="Emdad E.M."/>
            <person name="Islam M.M."/>
            <person name="Ahmed B."/>
            <person name="Halim A."/>
            <person name="Hossen Q.M.M."/>
            <person name="Hossain M.Z."/>
            <person name="Ahmed R."/>
            <person name="Khan M.M."/>
            <person name="Islam R."/>
            <person name="Rashid M.M."/>
            <person name="Khan S.A."/>
            <person name="Rahman M.S."/>
            <person name="Alam M."/>
        </authorList>
    </citation>
    <scope>NUCLEOTIDE SEQUENCE [LARGE SCALE GENOMIC DNA]</scope>
    <source>
        <strain evidence="2">cv. CVL-1</strain>
        <tissue evidence="1">Whole seedling</tissue>
    </source>
</reference>
<protein>
    <submittedName>
        <fullName evidence="1">Uncharacterized protein</fullName>
    </submittedName>
</protein>
<comment type="caution">
    <text evidence="1">The sequence shown here is derived from an EMBL/GenBank/DDBJ whole genome shotgun (WGS) entry which is preliminary data.</text>
</comment>
<evidence type="ECO:0000313" key="1">
    <source>
        <dbReference type="EMBL" id="OMO64672.1"/>
    </source>
</evidence>
<dbReference type="AlphaFoldDB" id="A0A1R3H2U7"/>
<accession>A0A1R3H2U7</accession>
<gene>
    <name evidence="1" type="ORF">CCACVL1_21619</name>
</gene>
<evidence type="ECO:0000313" key="2">
    <source>
        <dbReference type="Proteomes" id="UP000188268"/>
    </source>
</evidence>